<reference evidence="3 4" key="1">
    <citation type="submission" date="2023-09" db="EMBL/GenBank/DDBJ databases">
        <title>Pyrofollis japonicus gen. nov. sp. nov., a novel member of the family Pyrodictiaceae isolated from the Iheya North hydrothermal field.</title>
        <authorList>
            <person name="Miyazaki U."/>
            <person name="Sanari M."/>
            <person name="Tame A."/>
            <person name="Kitajima M."/>
            <person name="Okamoto A."/>
            <person name="Sawayama S."/>
            <person name="Miyazaki J."/>
            <person name="Takai K."/>
            <person name="Nakagawa S."/>
        </authorList>
    </citation>
    <scope>NUCLEOTIDE SEQUENCE [LARGE SCALE GENOMIC DNA]</scope>
    <source>
        <strain evidence="3 4">AV2</strain>
    </source>
</reference>
<sequence length="338" mass="38585">MRRFRVELPEGCMFEATGVVCNDPRAAESFVRSALWAAGLAGIDAELCSGRGRDVPEAALDPELAKRILEKVAHLEDENAKLRAELETWREVGSKVLSRIEEALRETELAEEAGELARELARLREALARALSSLAAAGEEIEKWRSAWLCYYVTPHEEPLAFKREYPDGLPRLARERHKELARRVKVLRERWYRELWGLPLVRLGKVYIAFSEAAARSFIRKYGEIFEPIVKQLRGLGYRTQAACECIPIRMLPEQAVEFLRKEIEETRRELALAEAKVLEHKAAARGSALQHQLDKIRRLRKRLQQLESLLRQLQRSQPSGARKLPVLAAARGEPRA</sequence>
<dbReference type="RefSeq" id="WP_338252228.1">
    <property type="nucleotide sequence ID" value="NZ_AP028907.1"/>
</dbReference>
<feature type="region of interest" description="Disordered" evidence="2">
    <location>
        <begin position="316"/>
        <end position="338"/>
    </location>
</feature>
<name>A0ABN6ZM20_9CREN</name>
<evidence type="ECO:0000256" key="1">
    <source>
        <dbReference type="SAM" id="Coils"/>
    </source>
</evidence>
<proteinExistence type="predicted"/>
<feature type="coiled-coil region" evidence="1">
    <location>
        <begin position="65"/>
        <end position="140"/>
    </location>
</feature>
<protein>
    <submittedName>
        <fullName evidence="3">Uncharacterized protein</fullName>
    </submittedName>
</protein>
<keyword evidence="4" id="KW-1185">Reference proteome</keyword>
<keyword evidence="1" id="KW-0175">Coiled coil</keyword>
<accession>A0ABN6ZM20</accession>
<evidence type="ECO:0000256" key="2">
    <source>
        <dbReference type="SAM" id="MobiDB-lite"/>
    </source>
</evidence>
<gene>
    <name evidence="3" type="ORF">PABY_08400</name>
</gene>
<organism evidence="3 4">
    <name type="scientific">Pyrodictium abyssi</name>
    <dbReference type="NCBI Taxonomy" id="54256"/>
    <lineage>
        <taxon>Archaea</taxon>
        <taxon>Thermoproteota</taxon>
        <taxon>Thermoprotei</taxon>
        <taxon>Desulfurococcales</taxon>
        <taxon>Pyrodictiaceae</taxon>
        <taxon>Pyrodictium</taxon>
    </lineage>
</organism>
<dbReference type="EMBL" id="AP028907">
    <property type="protein sequence ID" value="BES81273.1"/>
    <property type="molecule type" value="Genomic_DNA"/>
</dbReference>
<dbReference type="GeneID" id="89288861"/>
<evidence type="ECO:0000313" key="4">
    <source>
        <dbReference type="Proteomes" id="UP001341135"/>
    </source>
</evidence>
<dbReference type="Proteomes" id="UP001341135">
    <property type="component" value="Chromosome"/>
</dbReference>
<evidence type="ECO:0000313" key="3">
    <source>
        <dbReference type="EMBL" id="BES81273.1"/>
    </source>
</evidence>